<proteinExistence type="predicted"/>
<dbReference type="OrthoDB" id="9788790at2"/>
<accession>I3IGG9</accession>
<dbReference type="eggNOG" id="COG1331">
    <property type="taxonomic scope" value="Bacteria"/>
</dbReference>
<dbReference type="SUPFAM" id="SSF48239">
    <property type="entry name" value="Terpenoid cyclases/Protein prenyltransferases"/>
    <property type="match status" value="1"/>
</dbReference>
<keyword evidence="2" id="KW-1185">Reference proteome</keyword>
<protein>
    <recommendedName>
        <fullName evidence="3">Delta-aminolevulinic acid dehydratase</fullName>
    </recommendedName>
</protein>
<dbReference type="AlphaFoldDB" id="I3IGG9"/>
<evidence type="ECO:0000313" key="1">
    <source>
        <dbReference type="EMBL" id="GAB60814.1"/>
    </source>
</evidence>
<sequence length="402" mass="47408">MIKNNSFILKSIHSLINWIEQNDYSSYDHYDFWSSKIGIVGRRIFSMNKLIGMPIVAFLNSLDVCLPQSRKIFAMKDRSAEAIPRIAMGYFRLYQMTNEMNYLNLGCKLLGWLKENASNTEHGCGWGLHFDWEGKVFVKKGTPCVTLTAYATEAFLEGHRLTKEEIYRETAEKTGEFVACDLNRKVMSYGIALSYTPTNQNYVINANSYAARILASLMRENSDDWMKRELVEKIINYIVTQQNSDGSWFYFDRDDVQENRNFIDSFHTCFVLENLYWIWKWNKSENLKKSIDKGYEFFIKQFITTDHSVRYYYYYPYPNGIKVDIRGCAETIYCLTLLSDLYPEAINLARKVAKWTINNMQDKKGFFYFRTYRTHRNKFPYIRWGQAPMFNALTFLLSKLTS</sequence>
<dbReference type="Proteomes" id="UP000002985">
    <property type="component" value="Unassembled WGS sequence"/>
</dbReference>
<reference evidence="1 2" key="1">
    <citation type="journal article" date="2012" name="FEBS Lett.">
        <title>Anammox organism KSU-1 expresses a NirK-type copper-containing nitrite reductase instead of a NirS-type with cytochrome cd1.</title>
        <authorList>
            <person name="Hira D."/>
            <person name="Toh H."/>
            <person name="Migita C.T."/>
            <person name="Okubo H."/>
            <person name="Nishiyama T."/>
            <person name="Hattori M."/>
            <person name="Furukawa K."/>
            <person name="Fujii T."/>
        </authorList>
    </citation>
    <scope>NUCLEOTIDE SEQUENCE [LARGE SCALE GENOMIC DNA]</scope>
</reference>
<evidence type="ECO:0000313" key="2">
    <source>
        <dbReference type="Proteomes" id="UP000002985"/>
    </source>
</evidence>
<dbReference type="STRING" id="247490.KSU1_A0047"/>
<organism evidence="1 2">
    <name type="scientific">Candidatus Jettenia caeni</name>
    <dbReference type="NCBI Taxonomy" id="247490"/>
    <lineage>
        <taxon>Bacteria</taxon>
        <taxon>Pseudomonadati</taxon>
        <taxon>Planctomycetota</taxon>
        <taxon>Candidatus Brocadiia</taxon>
        <taxon>Candidatus Brocadiales</taxon>
        <taxon>Candidatus Brocadiaceae</taxon>
        <taxon>Candidatus Jettenia</taxon>
    </lineage>
</organism>
<dbReference type="Gene3D" id="1.50.10.20">
    <property type="match status" value="1"/>
</dbReference>
<name>I3IGG9_9BACT</name>
<comment type="caution">
    <text evidence="1">The sequence shown here is derived from an EMBL/GenBank/DDBJ whole genome shotgun (WGS) entry which is preliminary data.</text>
</comment>
<dbReference type="InterPro" id="IPR008930">
    <property type="entry name" value="Terpenoid_cyclase/PrenylTrfase"/>
</dbReference>
<dbReference type="EMBL" id="BAFH01000001">
    <property type="protein sequence ID" value="GAB60814.1"/>
    <property type="molecule type" value="Genomic_DNA"/>
</dbReference>
<gene>
    <name evidence="1" type="ORF">KSU1_A0047</name>
</gene>
<evidence type="ECO:0008006" key="3">
    <source>
        <dbReference type="Google" id="ProtNLM"/>
    </source>
</evidence>